<accession>A0A2G5BBU6</accession>
<dbReference type="Proteomes" id="UP000242474">
    <property type="component" value="Unassembled WGS sequence"/>
</dbReference>
<organism evidence="1 2">
    <name type="scientific">Coemansia reversa (strain ATCC 12441 / NRRL 1564)</name>
    <dbReference type="NCBI Taxonomy" id="763665"/>
    <lineage>
        <taxon>Eukaryota</taxon>
        <taxon>Fungi</taxon>
        <taxon>Fungi incertae sedis</taxon>
        <taxon>Zoopagomycota</taxon>
        <taxon>Kickxellomycotina</taxon>
        <taxon>Kickxellomycetes</taxon>
        <taxon>Kickxellales</taxon>
        <taxon>Kickxellaceae</taxon>
        <taxon>Coemansia</taxon>
    </lineage>
</organism>
<sequence>MSTAVSAIDCIRCYLIAAGGLPYIDACNKARLNKRDGVKPETDLCWHLFCIVLR</sequence>
<dbReference type="AlphaFoldDB" id="A0A2G5BBU6"/>
<dbReference type="EMBL" id="KZ303499">
    <property type="protein sequence ID" value="PIA16488.1"/>
    <property type="molecule type" value="Genomic_DNA"/>
</dbReference>
<proteinExistence type="predicted"/>
<gene>
    <name evidence="1" type="ORF">COEREDRAFT_92500</name>
</gene>
<reference evidence="1 2" key="1">
    <citation type="journal article" date="2015" name="Genome Biol. Evol.">
        <title>Phylogenomic analyses indicate that early fungi evolved digesting cell walls of algal ancestors of land plants.</title>
        <authorList>
            <person name="Chang Y."/>
            <person name="Wang S."/>
            <person name="Sekimoto S."/>
            <person name="Aerts A.L."/>
            <person name="Choi C."/>
            <person name="Clum A."/>
            <person name="LaButti K.M."/>
            <person name="Lindquist E.A."/>
            <person name="Yee Ngan C."/>
            <person name="Ohm R.A."/>
            <person name="Salamov A.A."/>
            <person name="Grigoriev I.V."/>
            <person name="Spatafora J.W."/>
            <person name="Berbee M.L."/>
        </authorList>
    </citation>
    <scope>NUCLEOTIDE SEQUENCE [LARGE SCALE GENOMIC DNA]</scope>
    <source>
        <strain evidence="1 2">NRRL 1564</strain>
    </source>
</reference>
<name>A0A2G5BBU6_COERN</name>
<evidence type="ECO:0000313" key="1">
    <source>
        <dbReference type="EMBL" id="PIA16488.1"/>
    </source>
</evidence>
<evidence type="ECO:0000313" key="2">
    <source>
        <dbReference type="Proteomes" id="UP000242474"/>
    </source>
</evidence>
<keyword evidence="2" id="KW-1185">Reference proteome</keyword>
<protein>
    <submittedName>
        <fullName evidence="1">Uncharacterized protein</fullName>
    </submittedName>
</protein>